<feature type="transmembrane region" description="Helical" evidence="1">
    <location>
        <begin position="12"/>
        <end position="30"/>
    </location>
</feature>
<keyword evidence="2" id="KW-0150">Chloroplast</keyword>
<sequence length="184" mass="21934">MCLYINIFMNSQLQIFHVLLSFNIFFYTIIQRYVVSLNRPNNEEFFELTNWKQLSLENSFDIVWYNNFVHSQKVEQANKLGISSQLYYKICKNETLRLLQYNYRTKCSHQNALSEAESQLQFRLPPLQELYIALLALPQNSALRAAQPPLRGEPQFRRENCTTNFKKNIYKPKNIKRVWVPNLS</sequence>
<organism evidence="2">
    <name type="scientific">Halimeda discoidea</name>
    <dbReference type="NCBI Taxonomy" id="118222"/>
    <lineage>
        <taxon>Eukaryota</taxon>
        <taxon>Viridiplantae</taxon>
        <taxon>Chlorophyta</taxon>
        <taxon>core chlorophytes</taxon>
        <taxon>Ulvophyceae</taxon>
        <taxon>TCBD clade</taxon>
        <taxon>Bryopsidales</taxon>
        <taxon>Halimedineae</taxon>
        <taxon>Halimedaceae</taxon>
        <taxon>Halimedeae</taxon>
        <taxon>Halimeda</taxon>
    </lineage>
</organism>
<evidence type="ECO:0000313" key="2">
    <source>
        <dbReference type="EMBL" id="AOP19080.1"/>
    </source>
</evidence>
<reference evidence="2" key="1">
    <citation type="journal article" date="2016" name="Genome Biol. Evol.">
        <title>Evolutionary Dynamics of Chloroplast Genomes in Low Light: A Case Study of the Endolithic Green Alga Ostreobium quekettii.</title>
        <authorList>
            <person name="R Marcelino V."/>
            <person name="Cremen M.C."/>
            <person name="Jackson C.J."/>
            <person name="Larkum A.A."/>
            <person name="Verbruggen H."/>
        </authorList>
    </citation>
    <scope>NUCLEOTIDE SEQUENCE</scope>
</reference>
<name>A0A1C9JB54_9CHLO</name>
<evidence type="ECO:0000256" key="1">
    <source>
        <dbReference type="SAM" id="Phobius"/>
    </source>
</evidence>
<keyword evidence="1" id="KW-0472">Membrane</keyword>
<geneLocation type="chloroplast" evidence="2"/>
<gene>
    <name evidence="2" type="primary">orf184</name>
</gene>
<dbReference type="EMBL" id="KX808496">
    <property type="protein sequence ID" value="AOP19080.1"/>
    <property type="molecule type" value="Genomic_DNA"/>
</dbReference>
<keyword evidence="1" id="KW-1133">Transmembrane helix</keyword>
<keyword evidence="1" id="KW-0812">Transmembrane</keyword>
<reference evidence="2" key="2">
    <citation type="submission" date="2016-08" db="EMBL/GenBank/DDBJ databases">
        <authorList>
            <person name="Seilhamer J.J."/>
        </authorList>
    </citation>
    <scope>NUCLEOTIDE SEQUENCE</scope>
</reference>
<accession>A0A1C9JB54</accession>
<protein>
    <submittedName>
        <fullName evidence="2">Uncharacterized protein</fullName>
    </submittedName>
</protein>
<proteinExistence type="predicted"/>
<dbReference type="AlphaFoldDB" id="A0A1C9JB54"/>
<keyword evidence="2" id="KW-0934">Plastid</keyword>